<evidence type="ECO:0000313" key="3">
    <source>
        <dbReference type="Proteomes" id="UP000585474"/>
    </source>
</evidence>
<proteinExistence type="predicted"/>
<evidence type="ECO:0000313" key="2">
    <source>
        <dbReference type="EMBL" id="GFY92915.1"/>
    </source>
</evidence>
<feature type="region of interest" description="Disordered" evidence="1">
    <location>
        <begin position="1"/>
        <end position="20"/>
    </location>
</feature>
<dbReference type="EMBL" id="BJWL01000008">
    <property type="protein sequence ID" value="GFY92915.1"/>
    <property type="molecule type" value="Genomic_DNA"/>
</dbReference>
<protein>
    <submittedName>
        <fullName evidence="2">Uncharacterized protein</fullName>
    </submittedName>
</protein>
<dbReference type="Proteomes" id="UP000585474">
    <property type="component" value="Unassembled WGS sequence"/>
</dbReference>
<keyword evidence="3" id="KW-1185">Reference proteome</keyword>
<feature type="compositionally biased region" description="Low complexity" evidence="1">
    <location>
        <begin position="8"/>
        <end position="20"/>
    </location>
</feature>
<name>A0A7J0F2I4_9ERIC</name>
<comment type="caution">
    <text evidence="2">The sequence shown here is derived from an EMBL/GenBank/DDBJ whole genome shotgun (WGS) entry which is preliminary data.</text>
</comment>
<sequence length="74" mass="8189">MAESNKDLLSLENNHSSSSTLESKLIVCKNYQNPKPKPPDGMPFTSSLPQSQAMVKLMGFTHLEGKIKSNKNKL</sequence>
<reference evidence="2 3" key="1">
    <citation type="submission" date="2019-07" db="EMBL/GenBank/DDBJ databases">
        <title>De Novo Assembly of kiwifruit Actinidia rufa.</title>
        <authorList>
            <person name="Sugita-Konishi S."/>
            <person name="Sato K."/>
            <person name="Mori E."/>
            <person name="Abe Y."/>
            <person name="Kisaki G."/>
            <person name="Hamano K."/>
            <person name="Suezawa K."/>
            <person name="Otani M."/>
            <person name="Fukuda T."/>
            <person name="Manabe T."/>
            <person name="Gomi K."/>
            <person name="Tabuchi M."/>
            <person name="Akimitsu K."/>
            <person name="Kataoka I."/>
        </authorList>
    </citation>
    <scope>NUCLEOTIDE SEQUENCE [LARGE SCALE GENOMIC DNA]</scope>
    <source>
        <strain evidence="3">cv. Fuchu</strain>
    </source>
</reference>
<organism evidence="2 3">
    <name type="scientific">Actinidia rufa</name>
    <dbReference type="NCBI Taxonomy" id="165716"/>
    <lineage>
        <taxon>Eukaryota</taxon>
        <taxon>Viridiplantae</taxon>
        <taxon>Streptophyta</taxon>
        <taxon>Embryophyta</taxon>
        <taxon>Tracheophyta</taxon>
        <taxon>Spermatophyta</taxon>
        <taxon>Magnoliopsida</taxon>
        <taxon>eudicotyledons</taxon>
        <taxon>Gunneridae</taxon>
        <taxon>Pentapetalae</taxon>
        <taxon>asterids</taxon>
        <taxon>Ericales</taxon>
        <taxon>Actinidiaceae</taxon>
        <taxon>Actinidia</taxon>
    </lineage>
</organism>
<accession>A0A7J0F2I4</accession>
<gene>
    <name evidence="2" type="ORF">Acr_08g0013110</name>
</gene>
<dbReference type="AlphaFoldDB" id="A0A7J0F2I4"/>
<evidence type="ECO:0000256" key="1">
    <source>
        <dbReference type="SAM" id="MobiDB-lite"/>
    </source>
</evidence>